<dbReference type="Gene3D" id="1.10.10.1320">
    <property type="entry name" value="Anti-sigma factor, zinc-finger domain"/>
    <property type="match status" value="1"/>
</dbReference>
<comment type="caution">
    <text evidence="5">The sequence shown here is derived from an EMBL/GenBank/DDBJ whole genome shotgun (WGS) entry which is preliminary data.</text>
</comment>
<protein>
    <recommendedName>
        <fullName evidence="2">Anti-sigma-W factor RsiW</fullName>
    </recommendedName>
</protein>
<sequence length="220" mass="24700">MACTNENAKLIHKYLDEEMTLLEKKKLESHLVTCSICERHLRELRKTVAIIQSASHIEAPKSFTDSVMSRLPAQPRRNKWKTWVRKHPFTITAATFFLVFLISLNSIWNGGDKEITVKGDGQFIVDEKRGVVLIPEGETISGDLIIRNGNIEVAGEVLGSITVINGSVINGEHYLASAGSVSGEIREINRMFDWLWFQVKSFVSEALNFVNGKDNLSHFG</sequence>
<evidence type="ECO:0000313" key="6">
    <source>
        <dbReference type="Proteomes" id="UP001230005"/>
    </source>
</evidence>
<dbReference type="Pfam" id="PF13490">
    <property type="entry name" value="zf-HC2"/>
    <property type="match status" value="1"/>
</dbReference>
<feature type="domain" description="Putative zinc-finger" evidence="4">
    <location>
        <begin position="9"/>
        <end position="37"/>
    </location>
</feature>
<feature type="transmembrane region" description="Helical" evidence="3">
    <location>
        <begin position="89"/>
        <end position="108"/>
    </location>
</feature>
<keyword evidence="3" id="KW-0812">Transmembrane</keyword>
<evidence type="ECO:0000313" key="5">
    <source>
        <dbReference type="EMBL" id="MDQ0256049.1"/>
    </source>
</evidence>
<reference evidence="5 6" key="1">
    <citation type="submission" date="2023-07" db="EMBL/GenBank/DDBJ databases">
        <title>Genomic Encyclopedia of Type Strains, Phase IV (KMG-IV): sequencing the most valuable type-strain genomes for metagenomic binning, comparative biology and taxonomic classification.</title>
        <authorList>
            <person name="Goeker M."/>
        </authorList>
    </citation>
    <scope>NUCLEOTIDE SEQUENCE [LARGE SCALE GENOMIC DNA]</scope>
    <source>
        <strain evidence="5 6">DSM 9768</strain>
    </source>
</reference>
<keyword evidence="6" id="KW-1185">Reference proteome</keyword>
<gene>
    <name evidence="5" type="ORF">J2S74_003448</name>
</gene>
<dbReference type="InterPro" id="IPR041916">
    <property type="entry name" value="Anti_sigma_zinc_sf"/>
</dbReference>
<dbReference type="InterPro" id="IPR027383">
    <property type="entry name" value="Znf_put"/>
</dbReference>
<dbReference type="RefSeq" id="WP_307327573.1">
    <property type="nucleotide sequence ID" value="NZ_JAUSUG010000014.1"/>
</dbReference>
<name>A0ABT9ZXT4_9BACI</name>
<evidence type="ECO:0000256" key="3">
    <source>
        <dbReference type="SAM" id="Phobius"/>
    </source>
</evidence>
<keyword evidence="3" id="KW-0472">Membrane</keyword>
<proteinExistence type="inferred from homology"/>
<comment type="similarity">
    <text evidence="1">Belongs to the zinc-associated anti-sigma factor (ZAS) superfamily. Anti-sigma-W factor family.</text>
</comment>
<accession>A0ABT9ZXT4</accession>
<keyword evidence="3" id="KW-1133">Transmembrane helix</keyword>
<organism evidence="5 6">
    <name type="scientific">Evansella vedderi</name>
    <dbReference type="NCBI Taxonomy" id="38282"/>
    <lineage>
        <taxon>Bacteria</taxon>
        <taxon>Bacillati</taxon>
        <taxon>Bacillota</taxon>
        <taxon>Bacilli</taxon>
        <taxon>Bacillales</taxon>
        <taxon>Bacillaceae</taxon>
        <taxon>Evansella</taxon>
    </lineage>
</organism>
<dbReference type="Proteomes" id="UP001230005">
    <property type="component" value="Unassembled WGS sequence"/>
</dbReference>
<evidence type="ECO:0000256" key="2">
    <source>
        <dbReference type="ARBA" id="ARBA00024438"/>
    </source>
</evidence>
<evidence type="ECO:0000259" key="4">
    <source>
        <dbReference type="Pfam" id="PF13490"/>
    </source>
</evidence>
<dbReference type="EMBL" id="JAUSUG010000014">
    <property type="protein sequence ID" value="MDQ0256049.1"/>
    <property type="molecule type" value="Genomic_DNA"/>
</dbReference>
<evidence type="ECO:0000256" key="1">
    <source>
        <dbReference type="ARBA" id="ARBA00024353"/>
    </source>
</evidence>